<dbReference type="EMBL" id="JABBWG010000046">
    <property type="protein sequence ID" value="KAG1807042.1"/>
    <property type="molecule type" value="Genomic_DNA"/>
</dbReference>
<dbReference type="Proteomes" id="UP000807769">
    <property type="component" value="Unassembled WGS sequence"/>
</dbReference>
<dbReference type="OrthoDB" id="2840473at2759"/>
<feature type="non-terminal residue" evidence="1">
    <location>
        <position position="1"/>
    </location>
</feature>
<comment type="caution">
    <text evidence="1">The sequence shown here is derived from an EMBL/GenBank/DDBJ whole genome shotgun (WGS) entry which is preliminary data.</text>
</comment>
<name>A0A9P7E053_9AGAM</name>
<protein>
    <submittedName>
        <fullName evidence="1">Uncharacterized protein</fullName>
    </submittedName>
</protein>
<dbReference type="GeneID" id="64623580"/>
<accession>A0A9P7E053</accession>
<sequence>RWDVLYLTHHHTHPQSKTRTCIFVNKSLDTNHWRQIPFSSSDVTIVQLSGPYRTCTILNIYNN</sequence>
<dbReference type="Gene3D" id="3.60.10.10">
    <property type="entry name" value="Endonuclease/exonuclease/phosphatase"/>
    <property type="match status" value="1"/>
</dbReference>
<dbReference type="RefSeq" id="XP_041187808.1">
    <property type="nucleotide sequence ID" value="XM_041329563.1"/>
</dbReference>
<evidence type="ECO:0000313" key="2">
    <source>
        <dbReference type="Proteomes" id="UP000807769"/>
    </source>
</evidence>
<keyword evidence="2" id="KW-1185">Reference proteome</keyword>
<organism evidence="1 2">
    <name type="scientific">Suillus subaureus</name>
    <dbReference type="NCBI Taxonomy" id="48587"/>
    <lineage>
        <taxon>Eukaryota</taxon>
        <taxon>Fungi</taxon>
        <taxon>Dikarya</taxon>
        <taxon>Basidiomycota</taxon>
        <taxon>Agaricomycotina</taxon>
        <taxon>Agaricomycetes</taxon>
        <taxon>Agaricomycetidae</taxon>
        <taxon>Boletales</taxon>
        <taxon>Suillineae</taxon>
        <taxon>Suillaceae</taxon>
        <taxon>Suillus</taxon>
    </lineage>
</organism>
<evidence type="ECO:0000313" key="1">
    <source>
        <dbReference type="EMBL" id="KAG1807042.1"/>
    </source>
</evidence>
<dbReference type="AlphaFoldDB" id="A0A9P7E053"/>
<gene>
    <name evidence="1" type="ORF">BJ212DRAFT_1238797</name>
</gene>
<feature type="non-terminal residue" evidence="1">
    <location>
        <position position="63"/>
    </location>
</feature>
<dbReference type="InterPro" id="IPR036691">
    <property type="entry name" value="Endo/exonu/phosph_ase_sf"/>
</dbReference>
<proteinExistence type="predicted"/>
<reference evidence="1" key="1">
    <citation type="journal article" date="2020" name="New Phytol.">
        <title>Comparative genomics reveals dynamic genome evolution in host specialist ectomycorrhizal fungi.</title>
        <authorList>
            <person name="Lofgren L.A."/>
            <person name="Nguyen N.H."/>
            <person name="Vilgalys R."/>
            <person name="Ruytinx J."/>
            <person name="Liao H.L."/>
            <person name="Branco S."/>
            <person name="Kuo A."/>
            <person name="LaButti K."/>
            <person name="Lipzen A."/>
            <person name="Andreopoulos W."/>
            <person name="Pangilinan J."/>
            <person name="Riley R."/>
            <person name="Hundley H."/>
            <person name="Na H."/>
            <person name="Barry K."/>
            <person name="Grigoriev I.V."/>
            <person name="Stajich J.E."/>
            <person name="Kennedy P.G."/>
        </authorList>
    </citation>
    <scope>NUCLEOTIDE SEQUENCE</scope>
    <source>
        <strain evidence="1">MN1</strain>
    </source>
</reference>